<proteinExistence type="predicted"/>
<accession>A0A7V7KZ98</accession>
<dbReference type="EMBL" id="QOVF01000001">
    <property type="protein sequence ID" value="KAA0696911.1"/>
    <property type="molecule type" value="Genomic_DNA"/>
</dbReference>
<protein>
    <recommendedName>
        <fullName evidence="4">Heme utilization protein</fullName>
    </recommendedName>
</protein>
<sequence length="252" mass="24586">MKTQKLLTPLALAMVAMLSVGAHADSSGANASIVDAQNNEGNEAVNDSVTNNALVDGSLGGASGNVGVNVAAGDNNQQANAAAIATADSAFVFGFIGTGTSAQASIDVDQANHHNEVENHGVPNTAALTNSANGTSGNMGINVAAGNSNQQKNDMAVASSETAYTANASVNVYQNSHDNLVSNESLGGSHGGWGYGYGGGGQPSVPVVNSAVLGSSLVNVSGNVGANIAAGSGNQQSNSLAIAAGCTACPSL</sequence>
<dbReference type="AlphaFoldDB" id="A0A7V7KZ98"/>
<comment type="caution">
    <text evidence="2">The sequence shown here is derived from an EMBL/GenBank/DDBJ whole genome shotgun (WGS) entry which is preliminary data.</text>
</comment>
<evidence type="ECO:0000313" key="3">
    <source>
        <dbReference type="Proteomes" id="UP000463138"/>
    </source>
</evidence>
<dbReference type="OrthoDB" id="7024182at2"/>
<feature type="signal peptide" evidence="1">
    <location>
        <begin position="1"/>
        <end position="24"/>
    </location>
</feature>
<dbReference type="RefSeq" id="WP_149331839.1">
    <property type="nucleotide sequence ID" value="NZ_QOVF01000001.1"/>
</dbReference>
<evidence type="ECO:0000256" key="1">
    <source>
        <dbReference type="SAM" id="SignalP"/>
    </source>
</evidence>
<dbReference type="Proteomes" id="UP000463138">
    <property type="component" value="Unassembled WGS sequence"/>
</dbReference>
<feature type="chain" id="PRO_5030607447" description="Heme utilization protein" evidence="1">
    <location>
        <begin position="25"/>
        <end position="252"/>
    </location>
</feature>
<evidence type="ECO:0008006" key="4">
    <source>
        <dbReference type="Google" id="ProtNLM"/>
    </source>
</evidence>
<name>A0A7V7KZ98_9GAMM</name>
<keyword evidence="3" id="KW-1185">Reference proteome</keyword>
<keyword evidence="1" id="KW-0732">Signal</keyword>
<reference evidence="2 3" key="1">
    <citation type="submission" date="2018-07" db="EMBL/GenBank/DDBJ databases">
        <title>Pseudomonas laoshanensis sp. nov., isolated from soil.</title>
        <authorList>
            <person name="Sun J."/>
            <person name="Yu L."/>
            <person name="Wang M."/>
            <person name="Zhang C."/>
        </authorList>
    </citation>
    <scope>NUCLEOTIDE SEQUENCE [LARGE SCALE GENOMIC DNA]</scope>
    <source>
        <strain evidence="2 3">Y22</strain>
    </source>
</reference>
<evidence type="ECO:0000313" key="2">
    <source>
        <dbReference type="EMBL" id="KAA0696911.1"/>
    </source>
</evidence>
<gene>
    <name evidence="2" type="ORF">DT594_06255</name>
</gene>
<organism evidence="2 3">
    <name type="scientific">Halopseudomonas laoshanensis</name>
    <dbReference type="NCBI Taxonomy" id="2268758"/>
    <lineage>
        <taxon>Bacteria</taxon>
        <taxon>Pseudomonadati</taxon>
        <taxon>Pseudomonadota</taxon>
        <taxon>Gammaproteobacteria</taxon>
        <taxon>Pseudomonadales</taxon>
        <taxon>Pseudomonadaceae</taxon>
        <taxon>Halopseudomonas</taxon>
    </lineage>
</organism>